<dbReference type="Gene3D" id="3.40.50.150">
    <property type="entry name" value="Vaccinia Virus protein VP39"/>
    <property type="match status" value="1"/>
</dbReference>
<dbReference type="InterPro" id="IPR036736">
    <property type="entry name" value="ACP-like_sf"/>
</dbReference>
<dbReference type="SUPFAM" id="SSF52151">
    <property type="entry name" value="FabD/lysophospholipase-like"/>
    <property type="match status" value="1"/>
</dbReference>
<dbReference type="PANTHER" id="PTHR43775:SF50">
    <property type="entry name" value="HIGHLY REDUCING POLYKETIDE SYNTHASE SRDA"/>
    <property type="match status" value="1"/>
</dbReference>
<dbReference type="GO" id="GO:0031177">
    <property type="term" value="F:phosphopantetheine binding"/>
    <property type="evidence" value="ECO:0007669"/>
    <property type="project" value="InterPro"/>
</dbReference>
<accession>A0A084BAH6</accession>
<dbReference type="Gene3D" id="3.40.366.10">
    <property type="entry name" value="Malonyl-Coenzyme A Acyl Carrier Protein, domain 2"/>
    <property type="match status" value="1"/>
</dbReference>
<dbReference type="PROSITE" id="PS00012">
    <property type="entry name" value="PHOSPHOPANTETHEINE"/>
    <property type="match status" value="1"/>
</dbReference>
<dbReference type="PANTHER" id="PTHR43775">
    <property type="entry name" value="FATTY ACID SYNTHASE"/>
    <property type="match status" value="1"/>
</dbReference>
<dbReference type="InterPro" id="IPR013154">
    <property type="entry name" value="ADH-like_N"/>
</dbReference>
<dbReference type="Gene3D" id="3.90.180.10">
    <property type="entry name" value="Medium-chain alcohol dehydrogenases, catalytic domain"/>
    <property type="match status" value="1"/>
</dbReference>
<feature type="domain" description="Ketosynthase family 3 (KS3)" evidence="10">
    <location>
        <begin position="17"/>
        <end position="445"/>
    </location>
</feature>
<evidence type="ECO:0000259" key="10">
    <source>
        <dbReference type="PROSITE" id="PS52004"/>
    </source>
</evidence>
<dbReference type="InterPro" id="IPR049900">
    <property type="entry name" value="PKS_mFAS_DH"/>
</dbReference>
<dbReference type="CDD" id="cd00833">
    <property type="entry name" value="PKS"/>
    <property type="match status" value="1"/>
</dbReference>
<dbReference type="GO" id="GO:0006633">
    <property type="term" value="P:fatty acid biosynthetic process"/>
    <property type="evidence" value="ECO:0007669"/>
    <property type="project" value="InterPro"/>
</dbReference>
<dbReference type="GO" id="GO:0044550">
    <property type="term" value="P:secondary metabolite biosynthetic process"/>
    <property type="evidence" value="ECO:0007669"/>
    <property type="project" value="UniProtKB-ARBA"/>
</dbReference>
<feature type="region of interest" description="N-terminal hotdog fold" evidence="8">
    <location>
        <begin position="1039"/>
        <end position="1177"/>
    </location>
</feature>
<dbReference type="InterPro" id="IPR001227">
    <property type="entry name" value="Ac_transferase_dom_sf"/>
</dbReference>
<keyword evidence="3" id="KW-0808">Transferase</keyword>
<keyword evidence="5" id="KW-0560">Oxidoreductase</keyword>
<protein>
    <submittedName>
        <fullName evidence="12">Uncharacterized protein</fullName>
    </submittedName>
</protein>
<evidence type="ECO:0000256" key="1">
    <source>
        <dbReference type="ARBA" id="ARBA00022450"/>
    </source>
</evidence>
<dbReference type="GO" id="GO:0016491">
    <property type="term" value="F:oxidoreductase activity"/>
    <property type="evidence" value="ECO:0007669"/>
    <property type="project" value="UniProtKB-KW"/>
</dbReference>
<dbReference type="SMART" id="SM00822">
    <property type="entry name" value="PKS_KR"/>
    <property type="match status" value="1"/>
</dbReference>
<keyword evidence="2" id="KW-0597">Phosphoprotein</keyword>
<dbReference type="Pfam" id="PF08659">
    <property type="entry name" value="KR"/>
    <property type="match status" value="1"/>
</dbReference>
<dbReference type="CDD" id="cd05274">
    <property type="entry name" value="KR_FAS_SDR_x"/>
    <property type="match status" value="1"/>
</dbReference>
<evidence type="ECO:0000256" key="3">
    <source>
        <dbReference type="ARBA" id="ARBA00022679"/>
    </source>
</evidence>
<organism evidence="12 13">
    <name type="scientific">Stachybotrys chartarum (strain CBS 109288 / IBT 7711)</name>
    <name type="common">Toxic black mold</name>
    <name type="synonym">Stilbospora chartarum</name>
    <dbReference type="NCBI Taxonomy" id="1280523"/>
    <lineage>
        <taxon>Eukaryota</taxon>
        <taxon>Fungi</taxon>
        <taxon>Dikarya</taxon>
        <taxon>Ascomycota</taxon>
        <taxon>Pezizomycotina</taxon>
        <taxon>Sordariomycetes</taxon>
        <taxon>Hypocreomycetidae</taxon>
        <taxon>Hypocreales</taxon>
        <taxon>Stachybotryaceae</taxon>
        <taxon>Stachybotrys</taxon>
    </lineage>
</organism>
<dbReference type="SUPFAM" id="SSF50129">
    <property type="entry name" value="GroES-like"/>
    <property type="match status" value="1"/>
</dbReference>
<dbReference type="InterPro" id="IPR014031">
    <property type="entry name" value="Ketoacyl_synth_C"/>
</dbReference>
<dbReference type="InterPro" id="IPR016035">
    <property type="entry name" value="Acyl_Trfase/lysoPLipase"/>
</dbReference>
<evidence type="ECO:0000313" key="13">
    <source>
        <dbReference type="Proteomes" id="UP000028045"/>
    </source>
</evidence>
<dbReference type="PROSITE" id="PS52019">
    <property type="entry name" value="PKS_MFAS_DH"/>
    <property type="match status" value="1"/>
</dbReference>
<keyword evidence="6" id="KW-0511">Multifunctional enzyme</keyword>
<dbReference type="InterPro" id="IPR020841">
    <property type="entry name" value="PKS_Beta-ketoAc_synthase_dom"/>
</dbReference>
<dbReference type="Proteomes" id="UP000028045">
    <property type="component" value="Unassembled WGS sequence"/>
</dbReference>
<dbReference type="SUPFAM" id="SSF53335">
    <property type="entry name" value="S-adenosyl-L-methionine-dependent methyltransferases"/>
    <property type="match status" value="1"/>
</dbReference>
<dbReference type="SMART" id="SM00823">
    <property type="entry name" value="PKS_PP"/>
    <property type="match status" value="1"/>
</dbReference>
<dbReference type="EMBL" id="KL647507">
    <property type="protein sequence ID" value="KEY74555.1"/>
    <property type="molecule type" value="Genomic_DNA"/>
</dbReference>
<dbReference type="SUPFAM" id="SSF55048">
    <property type="entry name" value="Probable ACP-binding domain of malonyl-CoA ACP transacylase"/>
    <property type="match status" value="1"/>
</dbReference>
<evidence type="ECO:0000259" key="11">
    <source>
        <dbReference type="PROSITE" id="PS52019"/>
    </source>
</evidence>
<dbReference type="InterPro" id="IPR057326">
    <property type="entry name" value="KR_dom"/>
</dbReference>
<dbReference type="Pfam" id="PF21089">
    <property type="entry name" value="PKS_DH_N"/>
    <property type="match status" value="1"/>
</dbReference>
<dbReference type="InterPro" id="IPR049552">
    <property type="entry name" value="PKS_DH_N"/>
</dbReference>
<feature type="region of interest" description="C-terminal hotdog fold" evidence="8">
    <location>
        <begin position="1189"/>
        <end position="1342"/>
    </location>
</feature>
<dbReference type="InterPro" id="IPR032821">
    <property type="entry name" value="PKS_assoc"/>
</dbReference>
<dbReference type="Pfam" id="PF08240">
    <property type="entry name" value="ADH_N"/>
    <property type="match status" value="1"/>
</dbReference>
<feature type="domain" description="Carrier" evidence="9">
    <location>
        <begin position="2500"/>
        <end position="2577"/>
    </location>
</feature>
<dbReference type="Pfam" id="PF00107">
    <property type="entry name" value="ADH_zinc_N"/>
    <property type="match status" value="1"/>
</dbReference>
<feature type="active site" description="Proton donor; for dehydratase activity" evidence="8">
    <location>
        <position position="1256"/>
    </location>
</feature>
<reference evidence="12 13" key="1">
    <citation type="journal article" date="2014" name="BMC Genomics">
        <title>Comparative genome sequencing reveals chemotype-specific gene clusters in the toxigenic black mold Stachybotrys.</title>
        <authorList>
            <person name="Semeiks J."/>
            <person name="Borek D."/>
            <person name="Otwinowski Z."/>
            <person name="Grishin N.V."/>
        </authorList>
    </citation>
    <scope>NUCLEOTIDE SEQUENCE [LARGE SCALE GENOMIC DNA]</scope>
    <source>
        <strain evidence="13">CBS 109288 / IBT 7711</strain>
    </source>
</reference>
<dbReference type="Pfam" id="PF16197">
    <property type="entry name" value="KAsynt_C_assoc"/>
    <property type="match status" value="1"/>
</dbReference>
<evidence type="ECO:0000256" key="8">
    <source>
        <dbReference type="PROSITE-ProRule" id="PRU01363"/>
    </source>
</evidence>
<dbReference type="GO" id="GO:0004315">
    <property type="term" value="F:3-oxoacyl-[acyl-carrier-protein] synthase activity"/>
    <property type="evidence" value="ECO:0007669"/>
    <property type="project" value="InterPro"/>
</dbReference>
<dbReference type="Gene3D" id="3.40.47.10">
    <property type="match status" value="1"/>
</dbReference>
<dbReference type="HOGENOM" id="CLU_000022_31_0_1"/>
<dbReference type="SUPFAM" id="SSF53901">
    <property type="entry name" value="Thiolase-like"/>
    <property type="match status" value="1"/>
</dbReference>
<dbReference type="CDD" id="cd02440">
    <property type="entry name" value="AdoMet_MTases"/>
    <property type="match status" value="1"/>
</dbReference>
<dbReference type="InterPro" id="IPR009081">
    <property type="entry name" value="PP-bd_ACP"/>
</dbReference>
<keyword evidence="4" id="KW-0521">NADP</keyword>
<dbReference type="SMART" id="SM00826">
    <property type="entry name" value="PKS_DH"/>
    <property type="match status" value="1"/>
</dbReference>
<dbReference type="InterPro" id="IPR020843">
    <property type="entry name" value="ER"/>
</dbReference>
<dbReference type="InterPro" id="IPR029063">
    <property type="entry name" value="SAM-dependent_MTases_sf"/>
</dbReference>
<dbReference type="Gene3D" id="3.10.129.110">
    <property type="entry name" value="Polyketide synthase dehydratase"/>
    <property type="match status" value="1"/>
</dbReference>
<dbReference type="Pfam" id="PF02801">
    <property type="entry name" value="Ketoacyl-synt_C"/>
    <property type="match status" value="1"/>
</dbReference>
<evidence type="ECO:0000313" key="12">
    <source>
        <dbReference type="EMBL" id="KEY74555.1"/>
    </source>
</evidence>
<evidence type="ECO:0000259" key="9">
    <source>
        <dbReference type="PROSITE" id="PS50075"/>
    </source>
</evidence>
<dbReference type="Pfam" id="PF14765">
    <property type="entry name" value="PS-DH"/>
    <property type="match status" value="1"/>
</dbReference>
<name>A0A084BAH6_STACB</name>
<dbReference type="InterPro" id="IPR050091">
    <property type="entry name" value="PKS_NRPS_Biosynth_Enz"/>
</dbReference>
<evidence type="ECO:0000256" key="4">
    <source>
        <dbReference type="ARBA" id="ARBA00022857"/>
    </source>
</evidence>
<dbReference type="SUPFAM" id="SSF51735">
    <property type="entry name" value="NAD(P)-binding Rossmann-fold domains"/>
    <property type="match status" value="2"/>
</dbReference>
<dbReference type="InterPro" id="IPR049551">
    <property type="entry name" value="PKS_DH_C"/>
</dbReference>
<dbReference type="InterPro" id="IPR014030">
    <property type="entry name" value="Ketoacyl_synth_N"/>
</dbReference>
<dbReference type="InterPro" id="IPR013968">
    <property type="entry name" value="PKS_KR"/>
</dbReference>
<keyword evidence="1" id="KW-0596">Phosphopantetheine</keyword>
<dbReference type="InterPro" id="IPR013217">
    <property type="entry name" value="Methyltransf_12"/>
</dbReference>
<dbReference type="InterPro" id="IPR013149">
    <property type="entry name" value="ADH-like_C"/>
</dbReference>
<gene>
    <name evidence="12" type="ORF">S7711_07158</name>
</gene>
<dbReference type="Pfam" id="PF00698">
    <property type="entry name" value="Acyl_transf_1"/>
    <property type="match status" value="1"/>
</dbReference>
<dbReference type="PROSITE" id="PS52004">
    <property type="entry name" value="KS3_2"/>
    <property type="match status" value="1"/>
</dbReference>
<feature type="active site" description="Proton acceptor; for dehydratase activity" evidence="8">
    <location>
        <position position="1071"/>
    </location>
</feature>
<dbReference type="InterPro" id="IPR016036">
    <property type="entry name" value="Malonyl_transacylase_ACP-bd"/>
</dbReference>
<dbReference type="Gene3D" id="1.10.1200.10">
    <property type="entry name" value="ACP-like"/>
    <property type="match status" value="1"/>
</dbReference>
<keyword evidence="13" id="KW-1185">Reference proteome</keyword>
<dbReference type="Pfam" id="PF00109">
    <property type="entry name" value="ketoacyl-synt"/>
    <property type="match status" value="1"/>
</dbReference>
<keyword evidence="7" id="KW-0012">Acyltransferase</keyword>
<dbReference type="InterPro" id="IPR020806">
    <property type="entry name" value="PKS_PP-bd"/>
</dbReference>
<dbReference type="SMART" id="SM00827">
    <property type="entry name" value="PKS_AT"/>
    <property type="match status" value="1"/>
</dbReference>
<dbReference type="Pfam" id="PF00550">
    <property type="entry name" value="PP-binding"/>
    <property type="match status" value="1"/>
</dbReference>
<dbReference type="InterPro" id="IPR006162">
    <property type="entry name" value="Ppantetheine_attach_site"/>
</dbReference>
<sequence>MPAISFTAETEDHGDGGEPIAIVGMGCRWSGGIRDAQGLWELLKNGRTGYRDFGDHRFTKNGFFHGNTDRPGSVPTRGGFLLTEDPRLFDPAFFSITPLEAETMDPSQRKLLEVVYEAFENAGETWESVAGSDTGVFVGNFSTDHIQIISRDPDNPRPYASTGSSLSGLSNRINYIFNLVGPSVTIDTACSSSMYALHLAITAIRNGDCSSAIVAASNCIIDPATQLMMAKLGVLSGTSTCHTFDAAADGYARGEGFAALYLKKISEVVDLDLGMPIRAVIRGTAINANGRTAGITHPSREGQEAVILKAYENAGGLSLKDTAYFECHGTGTPVGDPIEVSAISNVFSSETSAQDPLLLGSVKTNLGHTESASAIASIMKVVLALEHGLIPPTVGVTKTNPNIDLARSHAMVVQHPLAWPPGKLRRASINSFGYGGANGHCIIDHVMNVLPDYMKPGVWRTSSTVTIDGMGGHNGHQNNHSDSLHSEERFANLLHITREMPYANRICSGDDSQAPGAHMSNTDVRITPTHRPDNTKDLCRPLPTHYPLGAAIGVTRKAHASTRQLVVLPFSAHNAASLELNLSSLLGRIKRQTLADTAYTLAKKRTIFTHKTFRIVDRDNIQQALGQGGEQVVASTSRFARVGYVFTGQGAQWPAMGAQLLQYHVFSSTMRYLDHILQALPNGPSWRIGDVISGKGQTGNMDLPEFSQTATTAVQIGLTDLLASWGLQPSAVVGHSSGEIAAVYAAGRITAAEAIVTAYFRGQAVSKSILRGAMLAVGLGLEAVQTYISEFPDHVKVAAINSPDSVTLSGDVDAIEKISVALNSNNIFSRLLRTGGKSYHSHHMLALGQSYEEALCQGLDHINSYGLNHSRCKYPEIPWTSSVFPKVVASGFKVTPRYWRSNLECPVLFQDAVRGLIDSEEVPVDALVEIGPHPALKGPVSQTMQSVGMVKPYLPTLQRKVDGQLSILRLAGALFCLNASIDLSLVNSVDETGLDGKGLNFIHGCTTPDLPPYMMAYGPIQYHESRLSREFRSRAIIGHDLAGSKLPGNSKFRPQWRNLLRLKDVPWLADHCLASHVVFPAAGYVAIAVEVASRLHNESADALPITSISLRNISIDTPLRIPDDDYGVEVITTLEPEGSILGTAPPWASFTISSVFRDSSTWTMHCSGFVKVHVDKFSSGRNKLFDGMDFRIVKTRAWYKRFAEIGLNYGPAFQGMTEIRADPNRGLAMGTIRLETTKGMMRYGESRYHLHPASLDAMLQLGLVACHGGQPETARVAFVPQHIDELYIKAGNTEPLGSALAAGERRGLRGAYARLQLLDKTGDVVVDMHELRCVAYTEDTASESRPDSLSAPIMRLCWKPDIRTVRNAQAAKLFPVPPENVQRSPLFDVFERLGYMIVAEIHDMYADRPELSGASENIAYFLSWIRRRLEDKICWAQEARDLPSCERLRIIDQLFQETERYSDARAARHLLNNIEDILYERRSGLEVMIPNGLLASLYEDGIVMTGSYSQLSNLFESLGFLDPNLNIIEVGGGTGGATRVIMKALSEANGIKRYSRYTFTDISSGFLAAASETLSGCKDVKFAVLDIEQDPFSHGFQPIYDVVVASECLHATSRISVSLKNCRKLLKPGGKLVMVENIRAVIGHGLLLGTLPGYWNGIPDGRVDSPFVDLNKWNKLLIEAGFSGVDVALDDYPAPYTTACTIVSTAASGDRIDSTMSDAVSGRVYLVAAAEQRELLNNLADEFRRRQIDFDIVDMSSIGAIPSGSHTFVFMGDGNLLVDVADFYFEAIQDLVKKSHSLICITESGIVQGKNPDAGVAAGLIRTVGTESPATKFLFIDVDPDADAADHSLLDALIELEAGLQNQTPESHEDGEFSWQNGCLWVSRIVPDYQLGRYHEKMRYIPSYTEPLLVHGHGAVQAAFKTPGILTSLYFAPNEDIWKPLPNDWIQVKVAAAGLNWKDVARCSGRYDDSNFSTEFSGTIDRVGSAVANLSCGDRVFGYCRGRFGNFVRLPAKFCQLLQPGEDMVQAAAVPLVSMTAVYAFEYLTHLRRGQKLLVQSATGGLGLVAIQLARLEGAEIFAMAGTREKVEYLVNRVGLAGDHVCLQYDASAVAELLSVAGGKGFDIILGTAKGERLHETVKLVAPLGVYIDVGRVNVQNSMTMGLELFRKGATFSSFDLNEAVDVHDPELGHALMESAAEHYRAGHIGPIPVISADISQLDQLLLRFSKGTHIGKFVVTYQDPTAVVNMVPSIPRLTLDDMASSYLVTGGLSGLGAGIVRWLARRGARHITVLSRRGPTAPGAQNLMRQLSSEGIQVDAIRCDVSNVNEVRCVVASISQRSTLKGIIHAAVSYQDLSFDKLTVKNWRAGLAAKVQGTKSLHEATKMLQLDFFVMTTSVQSVLALATQSAYIAANNFQEIFARYRRNLGMPASTVSVGLVSDVGSLSVSATTLAAMARNRALGLTESEFLQLLEIACLNNDVASDGASARMSSDDALSGAGIIGCLDPRAMAEAKQEAASAVRNGKEDGRTVADYGIDSLVAAELRNWLFKSFGVDISMLELMDARIKMQELAQLIINRTLESNV</sequence>
<dbReference type="InterPro" id="IPR011032">
    <property type="entry name" value="GroES-like_sf"/>
</dbReference>
<proteinExistence type="predicted"/>
<dbReference type="PROSITE" id="PS50075">
    <property type="entry name" value="CARRIER"/>
    <property type="match status" value="1"/>
</dbReference>
<dbReference type="InterPro" id="IPR042104">
    <property type="entry name" value="PKS_dehydratase_sf"/>
</dbReference>
<evidence type="ECO:0000256" key="6">
    <source>
        <dbReference type="ARBA" id="ARBA00023268"/>
    </source>
</evidence>
<dbReference type="SMART" id="SM00825">
    <property type="entry name" value="PKS_KS"/>
    <property type="match status" value="1"/>
</dbReference>
<dbReference type="SMART" id="SM00829">
    <property type="entry name" value="PKS_ER"/>
    <property type="match status" value="1"/>
</dbReference>
<dbReference type="Gene3D" id="3.40.50.720">
    <property type="entry name" value="NAD(P)-binding Rossmann-like Domain"/>
    <property type="match status" value="2"/>
</dbReference>
<dbReference type="SUPFAM" id="SSF47336">
    <property type="entry name" value="ACP-like"/>
    <property type="match status" value="1"/>
</dbReference>
<dbReference type="InterPro" id="IPR020807">
    <property type="entry name" value="PKS_DH"/>
</dbReference>
<feature type="domain" description="PKS/mFAS DH" evidence="11">
    <location>
        <begin position="1039"/>
        <end position="1342"/>
    </location>
</feature>
<dbReference type="GO" id="GO:0032259">
    <property type="term" value="P:methylation"/>
    <property type="evidence" value="ECO:0007669"/>
    <property type="project" value="UniProtKB-KW"/>
</dbReference>
<dbReference type="InterPro" id="IPR014043">
    <property type="entry name" value="Acyl_transferase_dom"/>
</dbReference>
<dbReference type="PROSITE" id="PS00606">
    <property type="entry name" value="KS3_1"/>
    <property type="match status" value="1"/>
</dbReference>
<dbReference type="GO" id="GO:0008168">
    <property type="term" value="F:methyltransferase activity"/>
    <property type="evidence" value="ECO:0007669"/>
    <property type="project" value="UniProtKB-KW"/>
</dbReference>
<dbReference type="InterPro" id="IPR016039">
    <property type="entry name" value="Thiolase-like"/>
</dbReference>
<evidence type="ECO:0000256" key="5">
    <source>
        <dbReference type="ARBA" id="ARBA00023002"/>
    </source>
</evidence>
<dbReference type="CDD" id="cd05195">
    <property type="entry name" value="enoyl_red"/>
    <property type="match status" value="1"/>
</dbReference>
<dbReference type="OrthoDB" id="329835at2759"/>
<dbReference type="Pfam" id="PF08242">
    <property type="entry name" value="Methyltransf_12"/>
    <property type="match status" value="1"/>
</dbReference>
<dbReference type="InterPro" id="IPR036291">
    <property type="entry name" value="NAD(P)-bd_dom_sf"/>
</dbReference>
<evidence type="ECO:0000256" key="2">
    <source>
        <dbReference type="ARBA" id="ARBA00022553"/>
    </source>
</evidence>
<dbReference type="GO" id="GO:0004312">
    <property type="term" value="F:fatty acid synthase activity"/>
    <property type="evidence" value="ECO:0007669"/>
    <property type="project" value="TreeGrafter"/>
</dbReference>
<evidence type="ECO:0000256" key="7">
    <source>
        <dbReference type="ARBA" id="ARBA00023315"/>
    </source>
</evidence>
<dbReference type="InterPro" id="IPR018201">
    <property type="entry name" value="Ketoacyl_synth_AS"/>
</dbReference>